<dbReference type="GO" id="GO:0006694">
    <property type="term" value="P:steroid biosynthetic process"/>
    <property type="evidence" value="ECO:0007669"/>
    <property type="project" value="InterPro"/>
</dbReference>
<keyword evidence="3" id="KW-1133">Transmembrane helix</keyword>
<dbReference type="Proteomes" id="UP000567179">
    <property type="component" value="Unassembled WGS sequence"/>
</dbReference>
<comment type="similarity">
    <text evidence="1">Belongs to the 3-beta-HSD family.</text>
</comment>
<organism evidence="5 6">
    <name type="scientific">Psilocybe cf. subviscida</name>
    <dbReference type="NCBI Taxonomy" id="2480587"/>
    <lineage>
        <taxon>Eukaryota</taxon>
        <taxon>Fungi</taxon>
        <taxon>Dikarya</taxon>
        <taxon>Basidiomycota</taxon>
        <taxon>Agaricomycotina</taxon>
        <taxon>Agaricomycetes</taxon>
        <taxon>Agaricomycetidae</taxon>
        <taxon>Agaricales</taxon>
        <taxon>Agaricineae</taxon>
        <taxon>Strophariaceae</taxon>
        <taxon>Psilocybe</taxon>
    </lineage>
</organism>
<evidence type="ECO:0000313" key="6">
    <source>
        <dbReference type="Proteomes" id="UP000567179"/>
    </source>
</evidence>
<proteinExistence type="inferred from homology"/>
<dbReference type="PANTHER" id="PTHR43245:SF51">
    <property type="entry name" value="SHORT CHAIN DEHYDROGENASE_REDUCTASE FAMILY 42E, MEMBER 2"/>
    <property type="match status" value="1"/>
</dbReference>
<dbReference type="AlphaFoldDB" id="A0A8H5B8V6"/>
<dbReference type="Pfam" id="PF01073">
    <property type="entry name" value="3Beta_HSD"/>
    <property type="match status" value="1"/>
</dbReference>
<accession>A0A8H5B8V6</accession>
<reference evidence="5 6" key="1">
    <citation type="journal article" date="2020" name="ISME J.">
        <title>Uncovering the hidden diversity of litter-decomposition mechanisms in mushroom-forming fungi.</title>
        <authorList>
            <person name="Floudas D."/>
            <person name="Bentzer J."/>
            <person name="Ahren D."/>
            <person name="Johansson T."/>
            <person name="Persson P."/>
            <person name="Tunlid A."/>
        </authorList>
    </citation>
    <scope>NUCLEOTIDE SEQUENCE [LARGE SCALE GENOMIC DNA]</scope>
    <source>
        <strain evidence="5 6">CBS 101986</strain>
    </source>
</reference>
<dbReference type="EMBL" id="JAACJJ010000030">
    <property type="protein sequence ID" value="KAF5318780.1"/>
    <property type="molecule type" value="Genomic_DNA"/>
</dbReference>
<evidence type="ECO:0000313" key="5">
    <source>
        <dbReference type="EMBL" id="KAF5318780.1"/>
    </source>
</evidence>
<feature type="transmembrane region" description="Helical" evidence="3">
    <location>
        <begin position="7"/>
        <end position="23"/>
    </location>
</feature>
<feature type="domain" description="3-beta hydroxysteroid dehydrogenase/isomerase" evidence="4">
    <location>
        <begin position="76"/>
        <end position="367"/>
    </location>
</feature>
<dbReference type="InterPro" id="IPR002225">
    <property type="entry name" value="3Beta_OHSteriod_DH/Estase"/>
</dbReference>
<keyword evidence="3" id="KW-0472">Membrane</keyword>
<keyword evidence="2" id="KW-0560">Oxidoreductase</keyword>
<sequence>MEWYSRYLCYFLGVCLLGLYIRLNDQRLQVLPPELEKLSPKRLSLEDVRAEAKKLDSQESIASKEVLPPKTGRRYIVVGGGGFLGGWIITKLLHRGERYDHIRVLDIRPPQSEVVQDALLKGSQFLPVDITNYDSLEAAFTAPWPALANGEPESEITVIHTVASIRYYERHLAFMDRSSKVNVGGAKNVVKASIAAGATVLLCTSSAAVGVHNGRVLLWPWETEPPIFRQIINDDESRLPKRREEFFSNYPYTKIQGERIVRAADKTPLRSGKVLRTGALRPGNAIFGPRGDLVCDSYTQRGKNESWVHPVLSSFTYVENCATAHLCYEARLLELLNGGKNPDIGGQAFCITDPGPTPTFGDFYTMLEALTNGQTHFPKVSPTLMLFIAYGIETYTRVQLALSTTLGSWVSWVVPPITGIIINLQPPLFTLCNMHVIVDDSRARLPPEKGGLGYTGAWTTLQGTYQAMKEHHARLEQLAVKAA</sequence>
<dbReference type="InterPro" id="IPR036291">
    <property type="entry name" value="NAD(P)-bd_dom_sf"/>
</dbReference>
<dbReference type="GO" id="GO:0016616">
    <property type="term" value="F:oxidoreductase activity, acting on the CH-OH group of donors, NAD or NADP as acceptor"/>
    <property type="evidence" value="ECO:0007669"/>
    <property type="project" value="InterPro"/>
</dbReference>
<protein>
    <recommendedName>
        <fullName evidence="4">3-beta hydroxysteroid dehydrogenase/isomerase domain-containing protein</fullName>
    </recommendedName>
</protein>
<dbReference type="SUPFAM" id="SSF51735">
    <property type="entry name" value="NAD(P)-binding Rossmann-fold domains"/>
    <property type="match status" value="1"/>
</dbReference>
<name>A0A8H5B8V6_9AGAR</name>
<dbReference type="InterPro" id="IPR050177">
    <property type="entry name" value="Lipid_A_modif_metabolic_enz"/>
</dbReference>
<keyword evidence="3" id="KW-0812">Transmembrane</keyword>
<gene>
    <name evidence="5" type="ORF">D9619_010755</name>
</gene>
<evidence type="ECO:0000259" key="4">
    <source>
        <dbReference type="Pfam" id="PF01073"/>
    </source>
</evidence>
<comment type="caution">
    <text evidence="5">The sequence shown here is derived from an EMBL/GenBank/DDBJ whole genome shotgun (WGS) entry which is preliminary data.</text>
</comment>
<keyword evidence="6" id="KW-1185">Reference proteome</keyword>
<evidence type="ECO:0000256" key="2">
    <source>
        <dbReference type="ARBA" id="ARBA00023002"/>
    </source>
</evidence>
<dbReference type="PANTHER" id="PTHR43245">
    <property type="entry name" value="BIFUNCTIONAL POLYMYXIN RESISTANCE PROTEIN ARNA"/>
    <property type="match status" value="1"/>
</dbReference>
<evidence type="ECO:0000256" key="3">
    <source>
        <dbReference type="SAM" id="Phobius"/>
    </source>
</evidence>
<dbReference type="OrthoDB" id="10058185at2759"/>
<evidence type="ECO:0000256" key="1">
    <source>
        <dbReference type="ARBA" id="ARBA00009219"/>
    </source>
</evidence>
<dbReference type="Gene3D" id="3.40.50.720">
    <property type="entry name" value="NAD(P)-binding Rossmann-like Domain"/>
    <property type="match status" value="1"/>
</dbReference>